<dbReference type="OrthoDB" id="10267981at2759"/>
<comment type="caution">
    <text evidence="2">The sequence shown here is derived from an EMBL/GenBank/DDBJ whole genome shotgun (WGS) entry which is preliminary data.</text>
</comment>
<protein>
    <submittedName>
        <fullName evidence="2">Uncharacterized protein</fullName>
    </submittedName>
</protein>
<dbReference type="VEuPathDB" id="AmoebaDB:FDP41_001933"/>
<feature type="region of interest" description="Disordered" evidence="1">
    <location>
        <begin position="286"/>
        <end position="309"/>
    </location>
</feature>
<dbReference type="RefSeq" id="XP_044563576.1">
    <property type="nucleotide sequence ID" value="XM_044705072.1"/>
</dbReference>
<evidence type="ECO:0000313" key="2">
    <source>
        <dbReference type="EMBL" id="KAF0978863.1"/>
    </source>
</evidence>
<dbReference type="VEuPathDB" id="AmoebaDB:NF0009100"/>
<proteinExistence type="predicted"/>
<reference evidence="2 3" key="1">
    <citation type="journal article" date="2019" name="Sci. Rep.">
        <title>Nanopore sequencing improves the draft genome of the human pathogenic amoeba Naegleria fowleri.</title>
        <authorList>
            <person name="Liechti N."/>
            <person name="Schurch N."/>
            <person name="Bruggmann R."/>
            <person name="Wittwer M."/>
        </authorList>
    </citation>
    <scope>NUCLEOTIDE SEQUENCE [LARGE SCALE GENOMIC DNA]</scope>
    <source>
        <strain evidence="2 3">ATCC 30894</strain>
    </source>
</reference>
<dbReference type="GeneID" id="68109151"/>
<dbReference type="EMBL" id="VFQX01000028">
    <property type="protein sequence ID" value="KAF0978863.1"/>
    <property type="molecule type" value="Genomic_DNA"/>
</dbReference>
<gene>
    <name evidence="2" type="ORF">FDP41_001933</name>
</gene>
<dbReference type="Proteomes" id="UP000444721">
    <property type="component" value="Unassembled WGS sequence"/>
</dbReference>
<dbReference type="VEuPathDB" id="AmoebaDB:NfTy_033240"/>
<dbReference type="AlphaFoldDB" id="A0A6A5BLH6"/>
<sequence>MGNKMMSLQSRSVDSSIFSTGGEDEWMNDKKLYRLPSLQHSFARNHYLFVALYRKRSLNKFTPILDIELWEEWMIMNTTTSNKEVVDKNQDKYPFTRLIENSVLPYLGQEEDKEELMRKYSKVLNNNNTCNNNHQIRNQAQHDSTNNDITTIVDQITSDDIINENNTVNHHNIPNNESWAMARNSAVVGHPENVRVEEFHFMHPNDEESTIHIDVVTLKRSTSAMDERLCEGESHQDVSGDVKITLDDIEIIGAVCDGVKLEKRRSFMTQLRELCEQLLMEYYSTSTNSSSSSSLSGSTTKKEKALSSYSDGEDQFMKKMFKPKALELINGDKMR</sequence>
<accession>A0A6A5BLH6</accession>
<feature type="compositionally biased region" description="Low complexity" evidence="1">
    <location>
        <begin position="286"/>
        <end position="299"/>
    </location>
</feature>
<evidence type="ECO:0000313" key="3">
    <source>
        <dbReference type="Proteomes" id="UP000444721"/>
    </source>
</evidence>
<evidence type="ECO:0000256" key="1">
    <source>
        <dbReference type="SAM" id="MobiDB-lite"/>
    </source>
</evidence>
<name>A0A6A5BLH6_NAEFO</name>
<dbReference type="OMA" id="CEGESHQ"/>
<keyword evidence="3" id="KW-1185">Reference proteome</keyword>
<organism evidence="2 3">
    <name type="scientific">Naegleria fowleri</name>
    <name type="common">Brain eating amoeba</name>
    <dbReference type="NCBI Taxonomy" id="5763"/>
    <lineage>
        <taxon>Eukaryota</taxon>
        <taxon>Discoba</taxon>
        <taxon>Heterolobosea</taxon>
        <taxon>Tetramitia</taxon>
        <taxon>Eutetramitia</taxon>
        <taxon>Vahlkampfiidae</taxon>
        <taxon>Naegleria</taxon>
    </lineage>
</organism>